<organism evidence="2 3">
    <name type="scientific">Penicillium digitatum</name>
    <name type="common">Green mold</name>
    <dbReference type="NCBI Taxonomy" id="36651"/>
    <lineage>
        <taxon>Eukaryota</taxon>
        <taxon>Fungi</taxon>
        <taxon>Dikarya</taxon>
        <taxon>Ascomycota</taxon>
        <taxon>Pezizomycotina</taxon>
        <taxon>Eurotiomycetes</taxon>
        <taxon>Eurotiomycetidae</taxon>
        <taxon>Eurotiales</taxon>
        <taxon>Aspergillaceae</taxon>
        <taxon>Penicillium</taxon>
    </lineage>
</organism>
<evidence type="ECO:0000313" key="2">
    <source>
        <dbReference type="EMBL" id="QQK42565.1"/>
    </source>
</evidence>
<dbReference type="AlphaFoldDB" id="A0A7T6XJZ3"/>
<dbReference type="Pfam" id="PF00646">
    <property type="entry name" value="F-box"/>
    <property type="match status" value="1"/>
</dbReference>
<dbReference type="GeneID" id="90952850"/>
<dbReference type="PROSITE" id="PS50181">
    <property type="entry name" value="FBOX"/>
    <property type="match status" value="1"/>
</dbReference>
<evidence type="ECO:0000313" key="3">
    <source>
        <dbReference type="Proteomes" id="UP000595662"/>
    </source>
</evidence>
<dbReference type="RefSeq" id="XP_065956439.1">
    <property type="nucleotide sequence ID" value="XM_066101356.1"/>
</dbReference>
<proteinExistence type="predicted"/>
<sequence>MDHKCVTTLWKTLAYNAKLLLSSLPLELFLLIPANLKYASTLNAMSQTCRQIYAIINTQLYSKVAKISEPNILRPVETGNSDALIMLGSAGHKFSGFLETSQVILRVPS</sequence>
<accession>A0A7T6XJZ3</accession>
<feature type="domain" description="F-box" evidence="1">
    <location>
        <begin position="18"/>
        <end position="64"/>
    </location>
</feature>
<evidence type="ECO:0000259" key="1">
    <source>
        <dbReference type="PROSITE" id="PS50181"/>
    </source>
</evidence>
<reference evidence="2 3" key="1">
    <citation type="submission" date="2020-08" db="EMBL/GenBank/DDBJ databases">
        <title>The completed genome sequence of the pathogenic ascomycete fungus Penicillium digitatum.</title>
        <authorList>
            <person name="Wang M."/>
        </authorList>
    </citation>
    <scope>NUCLEOTIDE SEQUENCE [LARGE SCALE GENOMIC DNA]</scope>
    <source>
        <strain evidence="2 3">PdW03</strain>
    </source>
</reference>
<protein>
    <submittedName>
        <fullName evidence="2">SirA-like</fullName>
    </submittedName>
</protein>
<dbReference type="EMBL" id="CP060775">
    <property type="protein sequence ID" value="QQK42565.1"/>
    <property type="molecule type" value="Genomic_DNA"/>
</dbReference>
<dbReference type="InterPro" id="IPR001810">
    <property type="entry name" value="F-box_dom"/>
</dbReference>
<dbReference type="Proteomes" id="UP000595662">
    <property type="component" value="Chromosome 2"/>
</dbReference>
<name>A0A7T6XJZ3_PENDI</name>
<gene>
    <name evidence="2" type="ORF">Pdw03_6466</name>
</gene>